<dbReference type="OrthoDB" id="1026409at2"/>
<sequence length="363" mass="41031">MGDCKFCGKGAGLFSHAHKECEEKHIQGITILEGALRSFFKNSTPPQELQKVVLLARQSYFASEDDIADSTSKCIDEWANVIHWPFHTQHLQKVKDLLSCITISYSKINKSGALDRLCQKMLRGFMAEYFTGQKQLQRSLQISEQVMRTMPLTRQQQQDAYYEMLGQAGKNYLKNGLMSPSEQQKVDEYVSTLGLSLINLPPSLKGSHIEELGQSSILSDLQAGRPPRYNIQAPIILTRGETALWCYNNVTMYQEKVRKEFVGSHSGFSFRVMKGVTYRTGGFKGHPVETSYMENMGLGSLYVTNKNIIFMGQSRSIKVPYTKIIGINPYSDGMEVQRDGNNVKRLVFQGFDCSFILNVINLI</sequence>
<dbReference type="AlphaFoldDB" id="A0A1H4AP58"/>
<name>A0A1H4AP58_XYLRU</name>
<dbReference type="EMBL" id="FNRF01000002">
    <property type="protein sequence ID" value="SEA37710.1"/>
    <property type="molecule type" value="Genomic_DNA"/>
</dbReference>
<reference evidence="1 2" key="1">
    <citation type="submission" date="2016-10" db="EMBL/GenBank/DDBJ databases">
        <authorList>
            <person name="de Groot N.N."/>
        </authorList>
    </citation>
    <scope>NUCLEOTIDE SEQUENCE [LARGE SCALE GENOMIC DNA]</scope>
    <source>
        <strain evidence="1 2">D31d</strain>
    </source>
</reference>
<evidence type="ECO:0000313" key="2">
    <source>
        <dbReference type="Proteomes" id="UP000182257"/>
    </source>
</evidence>
<accession>A0A1H4AP58</accession>
<protein>
    <submittedName>
        <fullName evidence="1">Uncharacterized protein</fullName>
    </submittedName>
</protein>
<dbReference type="RefSeq" id="WP_074760752.1">
    <property type="nucleotide sequence ID" value="NZ_FNRF01000002.1"/>
</dbReference>
<organism evidence="1 2">
    <name type="scientific">Xylanibacter ruminicola</name>
    <name type="common">Prevotella ruminicola</name>
    <dbReference type="NCBI Taxonomy" id="839"/>
    <lineage>
        <taxon>Bacteria</taxon>
        <taxon>Pseudomonadati</taxon>
        <taxon>Bacteroidota</taxon>
        <taxon>Bacteroidia</taxon>
        <taxon>Bacteroidales</taxon>
        <taxon>Prevotellaceae</taxon>
        <taxon>Xylanibacter</taxon>
    </lineage>
</organism>
<dbReference type="Proteomes" id="UP000182257">
    <property type="component" value="Unassembled WGS sequence"/>
</dbReference>
<proteinExistence type="predicted"/>
<gene>
    <name evidence="1" type="ORF">SAMN05216462_1309</name>
</gene>
<evidence type="ECO:0000313" key="1">
    <source>
        <dbReference type="EMBL" id="SEA37710.1"/>
    </source>
</evidence>